<gene>
    <name evidence="1" type="ORF">EWB00_010338</name>
</gene>
<dbReference type="EMBL" id="SKCS01000078">
    <property type="protein sequence ID" value="TNN18303.1"/>
    <property type="molecule type" value="Genomic_DNA"/>
</dbReference>
<evidence type="ECO:0000313" key="1">
    <source>
        <dbReference type="EMBL" id="TNN18303.1"/>
    </source>
</evidence>
<protein>
    <submittedName>
        <fullName evidence="1">Uncharacterized protein</fullName>
    </submittedName>
</protein>
<evidence type="ECO:0000313" key="2">
    <source>
        <dbReference type="Proteomes" id="UP000311919"/>
    </source>
</evidence>
<sequence>MRDFKELDSLEDRQSVLRQFRKILRSPDGDFICFGVHSGVHSDGPYSKCFADTGQQVEGQIVGVWFLHYTPKTQVAK</sequence>
<dbReference type="Proteomes" id="UP000311919">
    <property type="component" value="Unassembled WGS sequence"/>
</dbReference>
<organism evidence="1 2">
    <name type="scientific">Schistosoma japonicum</name>
    <name type="common">Blood fluke</name>
    <dbReference type="NCBI Taxonomy" id="6182"/>
    <lineage>
        <taxon>Eukaryota</taxon>
        <taxon>Metazoa</taxon>
        <taxon>Spiralia</taxon>
        <taxon>Lophotrochozoa</taxon>
        <taxon>Platyhelminthes</taxon>
        <taxon>Trematoda</taxon>
        <taxon>Digenea</taxon>
        <taxon>Strigeidida</taxon>
        <taxon>Schistosomatoidea</taxon>
        <taxon>Schistosomatidae</taxon>
        <taxon>Schistosoma</taxon>
    </lineage>
</organism>
<proteinExistence type="predicted"/>
<reference evidence="1 2" key="1">
    <citation type="submission" date="2019-03" db="EMBL/GenBank/DDBJ databases">
        <title>An improved genome assembly of the fluke Schistosoma japonicum.</title>
        <authorList>
            <person name="Hu W."/>
            <person name="Luo F."/>
            <person name="Yin M."/>
            <person name="Mo X."/>
            <person name="Sun C."/>
            <person name="Wu Q."/>
            <person name="Zhu B."/>
            <person name="Xiang M."/>
            <person name="Wang J."/>
            <person name="Wang Y."/>
            <person name="Zhang T."/>
            <person name="Xu B."/>
            <person name="Zheng H."/>
            <person name="Feng Z."/>
        </authorList>
    </citation>
    <scope>NUCLEOTIDE SEQUENCE [LARGE SCALE GENOMIC DNA]</scope>
    <source>
        <strain evidence="1">HuSjv2</strain>
        <tissue evidence="1">Worms</tissue>
    </source>
</reference>
<keyword evidence="2" id="KW-1185">Reference proteome</keyword>
<accession>A0A4Z2DP65</accession>
<comment type="caution">
    <text evidence="1">The sequence shown here is derived from an EMBL/GenBank/DDBJ whole genome shotgun (WGS) entry which is preliminary data.</text>
</comment>
<dbReference type="AlphaFoldDB" id="A0A4Z2DP65"/>
<name>A0A4Z2DP65_SCHJA</name>